<name>A0ABT4M5J3_9BURK</name>
<dbReference type="InterPro" id="IPR010941">
    <property type="entry name" value="PhaC_N"/>
</dbReference>
<dbReference type="EMBL" id="JAPWHE010000006">
    <property type="protein sequence ID" value="MCZ4330275.1"/>
    <property type="molecule type" value="Genomic_DNA"/>
</dbReference>
<keyword evidence="6" id="KW-1185">Reference proteome</keyword>
<evidence type="ECO:0000256" key="2">
    <source>
        <dbReference type="ARBA" id="ARBA00023315"/>
    </source>
</evidence>
<dbReference type="InterPro" id="IPR022211">
    <property type="entry name" value="PHBC_N"/>
</dbReference>
<dbReference type="SUPFAM" id="SSF53474">
    <property type="entry name" value="alpha/beta-Hydrolases"/>
    <property type="match status" value="1"/>
</dbReference>
<dbReference type="GO" id="GO:0016787">
    <property type="term" value="F:hydrolase activity"/>
    <property type="evidence" value="ECO:0007669"/>
    <property type="project" value="UniProtKB-KW"/>
</dbReference>
<organism evidence="5 6">
    <name type="scientific">Castellaniella denitrificans</name>
    <dbReference type="NCBI Taxonomy" id="56119"/>
    <lineage>
        <taxon>Bacteria</taxon>
        <taxon>Pseudomonadati</taxon>
        <taxon>Pseudomonadota</taxon>
        <taxon>Betaproteobacteria</taxon>
        <taxon>Burkholderiales</taxon>
        <taxon>Alcaligenaceae</taxon>
        <taxon>Castellaniella</taxon>
    </lineage>
</organism>
<reference evidence="5" key="1">
    <citation type="submission" date="2022-12" db="EMBL/GenBank/DDBJ databases">
        <title>Bacterial isolates from different developmental stages of Nematostella vectensis.</title>
        <authorList>
            <person name="Fraune S."/>
        </authorList>
    </citation>
    <scope>NUCLEOTIDE SEQUENCE</scope>
    <source>
        <strain evidence="5">G21619-S1</strain>
    </source>
</reference>
<protein>
    <submittedName>
        <fullName evidence="5">Alpha/beta fold hydrolase</fullName>
    </submittedName>
</protein>
<dbReference type="Pfam" id="PF12551">
    <property type="entry name" value="PHBC_N"/>
    <property type="match status" value="1"/>
</dbReference>
<dbReference type="Gene3D" id="3.40.50.1820">
    <property type="entry name" value="alpha/beta hydrolase"/>
    <property type="match status" value="1"/>
</dbReference>
<keyword evidence="1" id="KW-0808">Transferase</keyword>
<keyword evidence="5" id="KW-0378">Hydrolase</keyword>
<dbReference type="PANTHER" id="PTHR36837">
    <property type="entry name" value="POLY(3-HYDROXYALKANOATE) POLYMERASE SUBUNIT PHAC"/>
    <property type="match status" value="1"/>
</dbReference>
<proteinExistence type="predicted"/>
<dbReference type="InterPro" id="IPR029058">
    <property type="entry name" value="AB_hydrolase_fold"/>
</dbReference>
<dbReference type="Proteomes" id="UP001068379">
    <property type="component" value="Unassembled WGS sequence"/>
</dbReference>
<evidence type="ECO:0000256" key="1">
    <source>
        <dbReference type="ARBA" id="ARBA00022679"/>
    </source>
</evidence>
<gene>
    <name evidence="5" type="ORF">O4H32_09970</name>
</gene>
<evidence type="ECO:0000313" key="5">
    <source>
        <dbReference type="EMBL" id="MCZ4330275.1"/>
    </source>
</evidence>
<feature type="domain" description="Poly-beta-hydroxybutyrate polymerase N-terminal" evidence="4">
    <location>
        <begin position="1"/>
        <end position="38"/>
    </location>
</feature>
<evidence type="ECO:0000313" key="6">
    <source>
        <dbReference type="Proteomes" id="UP001068379"/>
    </source>
</evidence>
<accession>A0ABT4M5J3</accession>
<evidence type="ECO:0000259" key="4">
    <source>
        <dbReference type="Pfam" id="PF12551"/>
    </source>
</evidence>
<dbReference type="PANTHER" id="PTHR36837:SF5">
    <property type="entry name" value="POLY-3-HYDROXYBUTYRATE SYNTHASE"/>
    <property type="match status" value="1"/>
</dbReference>
<dbReference type="Pfam" id="PF07167">
    <property type="entry name" value="PhaC_N"/>
    <property type="match status" value="1"/>
</dbReference>
<comment type="caution">
    <text evidence="5">The sequence shown here is derived from an EMBL/GenBank/DDBJ whole genome shotgun (WGS) entry which is preliminary data.</text>
</comment>
<feature type="domain" description="Poly-beta-hydroxybutyrate polymerase N-terminal" evidence="3">
    <location>
        <begin position="62"/>
        <end position="233"/>
    </location>
</feature>
<sequence>MDRVAFATVAKLSGGLSPFGMAFAHLDWAAHMACSPGKALALWQLLLPGQDRDGTADPAGTDRRFKHPGWENQPYRQWRDQFLKAQAFWDQATRNVDGVQPHHLHVQHFITRQLLDTASPSNLWWTNPEVLAAARDSAGMNFVHGGLRMLADWKDLLAGDAPGTSPQALSAYRVGKEIAATPGQVVFRNELFELIRYAPATDEAWREPVLIVPSWLLKYYILDLSAHNSLIRHLVYCGHTVFAMSWRNPDAEARDTGLEDYLERGVLRALSETARGAGCRRVHAVGYCLGGTLLALCAAALAREPRQDVRLQTMTLLAAQTDFSEPGELGLFMGTSAVAFLDGLMWQQGYLDGVQLAGVFQLLNARDLIWSRLVREYLLGHAQRVTDMMAWNADTTRLPYRLHSETLRYLYHGNDLAEGRYCWRGAPVSLSDLRVPAFVVATERDHISPWKSVYKLHRLCAQDLSFVLASGGHNGGIVAPPGQAHAQFRLAQRKLGQSYRSPESWMARTPIRPGSWWPAWEAWLTAHSSVRVPVQAVAQAHTLCAAPGTYVFNA</sequence>
<dbReference type="InterPro" id="IPR051321">
    <property type="entry name" value="PHA/PHB_synthase"/>
</dbReference>
<evidence type="ECO:0000259" key="3">
    <source>
        <dbReference type="Pfam" id="PF07167"/>
    </source>
</evidence>
<keyword evidence="2" id="KW-0012">Acyltransferase</keyword>